<proteinExistence type="predicted"/>
<protein>
    <recommendedName>
        <fullName evidence="4">Spore coat protein U domain-containing protein</fullName>
    </recommendedName>
</protein>
<accession>A0A127JXT5</accession>
<dbReference type="EMBL" id="CP010951">
    <property type="protein sequence ID" value="AMO22882.1"/>
    <property type="molecule type" value="Genomic_DNA"/>
</dbReference>
<keyword evidence="1" id="KW-0732">Signal</keyword>
<evidence type="ECO:0000313" key="2">
    <source>
        <dbReference type="EMBL" id="AMO22882.1"/>
    </source>
</evidence>
<name>A0A127JXT5_9BURK</name>
<organism evidence="2 3">
    <name type="scientific">Ramlibacter tataouinensis</name>
    <dbReference type="NCBI Taxonomy" id="94132"/>
    <lineage>
        <taxon>Bacteria</taxon>
        <taxon>Pseudomonadati</taxon>
        <taxon>Pseudomonadota</taxon>
        <taxon>Betaproteobacteria</taxon>
        <taxon>Burkholderiales</taxon>
        <taxon>Comamonadaceae</taxon>
        <taxon>Ramlibacter</taxon>
    </lineage>
</organism>
<dbReference type="AlphaFoldDB" id="A0A127JXT5"/>
<dbReference type="OrthoDB" id="8918753at2"/>
<dbReference type="PATRIC" id="fig|94132.3.peg.1680"/>
<feature type="signal peptide" evidence="1">
    <location>
        <begin position="1"/>
        <end position="19"/>
    </location>
</feature>
<evidence type="ECO:0000256" key="1">
    <source>
        <dbReference type="SAM" id="SignalP"/>
    </source>
</evidence>
<sequence>MKKFTLIAAALAFSAAASAGTDQTNFNVSVSVTPVCKIKTGASDINFGTYTPFTQTTITLANATSATFRCSHGLTPTIGFDASDAARTASATGTGAPTAEGVLAGLRYTMTGSTVAAALSAGSAGTVAVAGAGGTGGVDSVAKEYTFSISAVMAGGQAGDTSGTTSHQRTLMMTY</sequence>
<reference evidence="2 3" key="1">
    <citation type="journal article" date="2014" name="Int. J. Syst. Evol. Microbiol.">
        <title>Ramlibacter solisilvae sp. nov., isolated from forest soil, and emended description of the genus Ramlibacter.</title>
        <authorList>
            <person name="Lee H.J."/>
            <person name="Lee S.H."/>
            <person name="Lee S.S."/>
            <person name="Lee J.S."/>
            <person name="Kim Y."/>
            <person name="Kim S.C."/>
            <person name="Jeon C.O."/>
        </authorList>
    </citation>
    <scope>NUCLEOTIDE SEQUENCE [LARGE SCALE GENOMIC DNA]</scope>
    <source>
        <strain evidence="2 3">5-10</strain>
    </source>
</reference>
<evidence type="ECO:0000313" key="3">
    <source>
        <dbReference type="Proteomes" id="UP000070433"/>
    </source>
</evidence>
<feature type="chain" id="PRO_5007449898" description="Spore coat protein U domain-containing protein" evidence="1">
    <location>
        <begin position="20"/>
        <end position="175"/>
    </location>
</feature>
<keyword evidence="3" id="KW-1185">Reference proteome</keyword>
<evidence type="ECO:0008006" key="4">
    <source>
        <dbReference type="Google" id="ProtNLM"/>
    </source>
</evidence>
<gene>
    <name evidence="2" type="ORF">UC35_08240</name>
</gene>
<dbReference type="RefSeq" id="WP_061497923.1">
    <property type="nucleotide sequence ID" value="NZ_CP010951.1"/>
</dbReference>
<dbReference type="Proteomes" id="UP000070433">
    <property type="component" value="Chromosome"/>
</dbReference>